<dbReference type="EMBL" id="AK416909">
    <property type="protein sequence ID" value="BAN20124.1"/>
    <property type="molecule type" value="mRNA"/>
</dbReference>
<dbReference type="AlphaFoldDB" id="R4WCP7"/>
<feature type="signal peptide" evidence="1">
    <location>
        <begin position="1"/>
        <end position="18"/>
    </location>
</feature>
<evidence type="ECO:0000313" key="2">
    <source>
        <dbReference type="EMBL" id="BAN20124.1"/>
    </source>
</evidence>
<evidence type="ECO:0000256" key="1">
    <source>
        <dbReference type="SAM" id="SignalP"/>
    </source>
</evidence>
<reference evidence="2" key="1">
    <citation type="journal article" date="2013" name="PLoS ONE">
        <title>Gene expression in gut symbiotic organ of stinkbug affected by extracellular bacterial symbiont.</title>
        <authorList>
            <person name="Futahashi R."/>
            <person name="Tanaka K."/>
            <person name="Tanahashi M."/>
            <person name="Nikoh N."/>
            <person name="Kikuchi Y."/>
            <person name="Lee B.L."/>
            <person name="Fukatsu T."/>
        </authorList>
    </citation>
    <scope>NUCLEOTIDE SEQUENCE</scope>
    <source>
        <tissue evidence="2">Midgut</tissue>
    </source>
</reference>
<feature type="chain" id="PRO_5004372296" evidence="1">
    <location>
        <begin position="19"/>
        <end position="228"/>
    </location>
</feature>
<name>R4WCP7_RIPPE</name>
<accession>R4WCP7</accession>
<organism evidence="2">
    <name type="scientific">Riptortus pedestris</name>
    <name type="common">Bean bug</name>
    <dbReference type="NCBI Taxonomy" id="329032"/>
    <lineage>
        <taxon>Eukaryota</taxon>
        <taxon>Metazoa</taxon>
        <taxon>Ecdysozoa</taxon>
        <taxon>Arthropoda</taxon>
        <taxon>Hexapoda</taxon>
        <taxon>Insecta</taxon>
        <taxon>Pterygota</taxon>
        <taxon>Neoptera</taxon>
        <taxon>Paraneoptera</taxon>
        <taxon>Hemiptera</taxon>
        <taxon>Heteroptera</taxon>
        <taxon>Panheteroptera</taxon>
        <taxon>Pentatomomorpha</taxon>
        <taxon>Coreoidea</taxon>
        <taxon>Alydidae</taxon>
        <taxon>Riptortus</taxon>
    </lineage>
</organism>
<protein>
    <submittedName>
        <fullName evidence="2">Uncharacterized protein</fullName>
    </submittedName>
</protein>
<sequence>MKLLLALLAVTAVSFADGFYIFKAGDDPIDLLKQLIDGFNSQITKQQFSQIQLPKFSFDYSYLRFGGEGGSIGNFNTLALKGDKQKFEKTETDEFVKFDFDIGVGLKEIKVEYNSYVSIFYLISHSVDVSLSVGEDSIRLAGSITVNKDKTCTAVLSNAGFEDLTDIKLRVAPSGMINSFLQLVASNFVSLFLPKVTSEINYFLSNAYSSPSFQKQFSDFVCIPFTPK</sequence>
<proteinExistence type="evidence at transcript level"/>
<keyword evidence="1" id="KW-0732">Signal</keyword>